<dbReference type="GO" id="GO:0022857">
    <property type="term" value="F:transmembrane transporter activity"/>
    <property type="evidence" value="ECO:0007669"/>
    <property type="project" value="InterPro"/>
</dbReference>
<evidence type="ECO:0000256" key="5">
    <source>
        <dbReference type="SAM" id="MobiDB-lite"/>
    </source>
</evidence>
<evidence type="ECO:0000256" key="4">
    <source>
        <dbReference type="ARBA" id="ARBA00023136"/>
    </source>
</evidence>
<dbReference type="RefSeq" id="XP_018278646.1">
    <property type="nucleotide sequence ID" value="XM_018421384.1"/>
</dbReference>
<feature type="transmembrane region" description="Helical" evidence="6">
    <location>
        <begin position="456"/>
        <end position="475"/>
    </location>
</feature>
<accession>A0A0J0XM14</accession>
<feature type="transmembrane region" description="Helical" evidence="6">
    <location>
        <begin position="148"/>
        <end position="169"/>
    </location>
</feature>
<dbReference type="InterPro" id="IPR020846">
    <property type="entry name" value="MFS_dom"/>
</dbReference>
<dbReference type="AlphaFoldDB" id="A0A0J0XM14"/>
<dbReference type="SUPFAM" id="SSF103473">
    <property type="entry name" value="MFS general substrate transporter"/>
    <property type="match status" value="1"/>
</dbReference>
<keyword evidence="4 6" id="KW-0472">Membrane</keyword>
<comment type="subcellular location">
    <subcellularLocation>
        <location evidence="1">Membrane</location>
        <topology evidence="1">Multi-pass membrane protein</topology>
    </subcellularLocation>
</comment>
<dbReference type="Proteomes" id="UP000053611">
    <property type="component" value="Unassembled WGS sequence"/>
</dbReference>
<feature type="transmembrane region" description="Helical" evidence="6">
    <location>
        <begin position="313"/>
        <end position="331"/>
    </location>
</feature>
<evidence type="ECO:0000259" key="7">
    <source>
        <dbReference type="PROSITE" id="PS50850"/>
    </source>
</evidence>
<sequence>MPTDPNNLPIPGSLLLVDEHATGAHHGDIILSPTPSRDFNDPLNWSKWRKQLAFAMLMTYTVLSGFAACSVYSVLVPLGEAKNISLGALNAGTGYMFLLLGWGGLITQPLALTFGKRPMFIFSTVGHLGTVIWQVYISNEGTWHANKVLQGLFTAPIEMLIEVSIADLFFAHERGFYMGLYATALYGGNFLAPVWAGFANDTLGWEWVFWLSALMLGVLIVVLFFFMEETNYNRGTTELGEKHGGTTTDDVEAPHEDDKDKDHTVTVEDSRPALEGKEYSYMYKIALYRQRYTTWSTLWAQVYRPIIFFRYPVVLWSGLLYGCSLVWYNVLNATASMILTENYGFSASMVGLFYLGPTIGACLSSAHSGWAADKWLLYYTRKRGGVREPEDRLWLLALNAILLPVGLILWGVGAANNVHWFGLVFGGLLVAFTSASGGAFALNYVMDSYKDLGGEVVLTTILIRNSLSFAIGYGITPWLNMGLKNTFITAAMVGMALYASFIIMTTWGKRFRKNSRTSYWRYVESSVMPHH</sequence>
<dbReference type="Gene3D" id="1.20.1250.20">
    <property type="entry name" value="MFS general substrate transporter like domains"/>
    <property type="match status" value="1"/>
</dbReference>
<keyword evidence="9" id="KW-1185">Reference proteome</keyword>
<evidence type="ECO:0000256" key="6">
    <source>
        <dbReference type="SAM" id="Phobius"/>
    </source>
</evidence>
<dbReference type="InterPro" id="IPR011701">
    <property type="entry name" value="MFS"/>
</dbReference>
<dbReference type="PROSITE" id="PS50850">
    <property type="entry name" value="MFS"/>
    <property type="match status" value="1"/>
</dbReference>
<feature type="region of interest" description="Disordered" evidence="5">
    <location>
        <begin position="237"/>
        <end position="267"/>
    </location>
</feature>
<keyword evidence="2 6" id="KW-0812">Transmembrane</keyword>
<protein>
    <submittedName>
        <fullName evidence="8">MFS general substrate transporter</fullName>
    </submittedName>
</protein>
<dbReference type="InterPro" id="IPR036259">
    <property type="entry name" value="MFS_trans_sf"/>
</dbReference>
<evidence type="ECO:0000313" key="8">
    <source>
        <dbReference type="EMBL" id="KLT42155.1"/>
    </source>
</evidence>
<dbReference type="OrthoDB" id="5215911at2759"/>
<gene>
    <name evidence="8" type="ORF">CC85DRAFT_274749</name>
</gene>
<evidence type="ECO:0000256" key="1">
    <source>
        <dbReference type="ARBA" id="ARBA00004141"/>
    </source>
</evidence>
<dbReference type="GeneID" id="28981987"/>
<dbReference type="STRING" id="879819.A0A0J0XM14"/>
<dbReference type="GO" id="GO:0005886">
    <property type="term" value="C:plasma membrane"/>
    <property type="evidence" value="ECO:0007669"/>
    <property type="project" value="TreeGrafter"/>
</dbReference>
<reference evidence="8 9" key="1">
    <citation type="submission" date="2015-03" db="EMBL/GenBank/DDBJ databases">
        <title>Genomics and transcriptomics of the oil-accumulating basidiomycete yeast T. oleaginosus allow insights into substrate utilization and the diverse evolutionary trajectories of mating systems in fungi.</title>
        <authorList>
            <consortium name="DOE Joint Genome Institute"/>
            <person name="Kourist R."/>
            <person name="Kracht O."/>
            <person name="Bracharz F."/>
            <person name="Lipzen A."/>
            <person name="Nolan M."/>
            <person name="Ohm R."/>
            <person name="Grigoriev I."/>
            <person name="Sun S."/>
            <person name="Heitman J."/>
            <person name="Bruck T."/>
            <person name="Nowrousian M."/>
        </authorList>
    </citation>
    <scope>NUCLEOTIDE SEQUENCE [LARGE SCALE GENOMIC DNA]</scope>
    <source>
        <strain evidence="8 9">IBC0246</strain>
    </source>
</reference>
<dbReference type="PANTHER" id="PTHR23502:SF30">
    <property type="entry name" value="TRANSPORTER, PUTATIVE (AFU_ORTHOLOGUE AFUA_8G04702)-RELATED"/>
    <property type="match status" value="1"/>
</dbReference>
<organism evidence="8 9">
    <name type="scientific">Cutaneotrichosporon oleaginosum</name>
    <dbReference type="NCBI Taxonomy" id="879819"/>
    <lineage>
        <taxon>Eukaryota</taxon>
        <taxon>Fungi</taxon>
        <taxon>Dikarya</taxon>
        <taxon>Basidiomycota</taxon>
        <taxon>Agaricomycotina</taxon>
        <taxon>Tremellomycetes</taxon>
        <taxon>Trichosporonales</taxon>
        <taxon>Trichosporonaceae</taxon>
        <taxon>Cutaneotrichosporon</taxon>
    </lineage>
</organism>
<name>A0A0J0XM14_9TREE</name>
<feature type="domain" description="Major facilitator superfamily (MFS) profile" evidence="7">
    <location>
        <begin position="53"/>
        <end position="508"/>
    </location>
</feature>
<feature type="transmembrane region" description="Helical" evidence="6">
    <location>
        <begin position="207"/>
        <end position="226"/>
    </location>
</feature>
<dbReference type="EMBL" id="KQ087208">
    <property type="protein sequence ID" value="KLT42155.1"/>
    <property type="molecule type" value="Genomic_DNA"/>
</dbReference>
<evidence type="ECO:0000256" key="2">
    <source>
        <dbReference type="ARBA" id="ARBA00022692"/>
    </source>
</evidence>
<feature type="transmembrane region" description="Helical" evidence="6">
    <location>
        <begin position="95"/>
        <end position="112"/>
    </location>
</feature>
<feature type="transmembrane region" description="Helical" evidence="6">
    <location>
        <begin position="487"/>
        <end position="507"/>
    </location>
</feature>
<evidence type="ECO:0000313" key="9">
    <source>
        <dbReference type="Proteomes" id="UP000053611"/>
    </source>
</evidence>
<feature type="compositionally biased region" description="Basic and acidic residues" evidence="5">
    <location>
        <begin position="252"/>
        <end position="267"/>
    </location>
</feature>
<feature type="transmembrane region" description="Helical" evidence="6">
    <location>
        <begin position="119"/>
        <end position="136"/>
    </location>
</feature>
<feature type="transmembrane region" description="Helical" evidence="6">
    <location>
        <begin position="52"/>
        <end position="75"/>
    </location>
</feature>
<proteinExistence type="predicted"/>
<dbReference type="Pfam" id="PF07690">
    <property type="entry name" value="MFS_1"/>
    <property type="match status" value="1"/>
</dbReference>
<dbReference type="PANTHER" id="PTHR23502">
    <property type="entry name" value="MAJOR FACILITATOR SUPERFAMILY"/>
    <property type="match status" value="1"/>
</dbReference>
<evidence type="ECO:0000256" key="3">
    <source>
        <dbReference type="ARBA" id="ARBA00022989"/>
    </source>
</evidence>
<feature type="transmembrane region" description="Helical" evidence="6">
    <location>
        <begin position="176"/>
        <end position="195"/>
    </location>
</feature>
<feature type="transmembrane region" description="Helical" evidence="6">
    <location>
        <begin position="418"/>
        <end position="444"/>
    </location>
</feature>
<keyword evidence="3 6" id="KW-1133">Transmembrane helix</keyword>
<feature type="transmembrane region" description="Helical" evidence="6">
    <location>
        <begin position="393"/>
        <end position="412"/>
    </location>
</feature>
<feature type="transmembrane region" description="Helical" evidence="6">
    <location>
        <begin position="351"/>
        <end position="372"/>
    </location>
</feature>